<evidence type="ECO:0000313" key="1">
    <source>
        <dbReference type="EMBL" id="KAE9038460.1"/>
    </source>
</evidence>
<sequence>MFARVSTKYADNEIHRLDTAVGHTERGVHDKADTLADAWTPIFQQQGSTVEARRTVLEWLGPCDQYTQLLEDLSNPFTEAEMAAAFGTSKRGKACGPDRFGNDWYRDYGDLLIPILTKLINCWYPSISIDVPPSTSCRSTGGGSTTASCLVRCPLGNRHQDGGSNDRN</sequence>
<dbReference type="EMBL" id="QXFV01000256">
    <property type="protein sequence ID" value="KAE9043693.1"/>
    <property type="molecule type" value="Genomic_DNA"/>
</dbReference>
<dbReference type="AlphaFoldDB" id="A0A6A3NJI7"/>
<comment type="caution">
    <text evidence="2">The sequence shown here is derived from an EMBL/GenBank/DDBJ whole genome shotgun (WGS) entry which is preliminary data.</text>
</comment>
<organism evidence="2 4">
    <name type="scientific">Phytophthora rubi</name>
    <dbReference type="NCBI Taxonomy" id="129364"/>
    <lineage>
        <taxon>Eukaryota</taxon>
        <taxon>Sar</taxon>
        <taxon>Stramenopiles</taxon>
        <taxon>Oomycota</taxon>
        <taxon>Peronosporomycetes</taxon>
        <taxon>Peronosporales</taxon>
        <taxon>Peronosporaceae</taxon>
        <taxon>Phytophthora</taxon>
    </lineage>
</organism>
<proteinExistence type="predicted"/>
<evidence type="ECO:0000313" key="5">
    <source>
        <dbReference type="Proteomes" id="UP000434957"/>
    </source>
</evidence>
<protein>
    <submittedName>
        <fullName evidence="2">Uncharacterized protein</fullName>
    </submittedName>
</protein>
<evidence type="ECO:0000313" key="2">
    <source>
        <dbReference type="EMBL" id="KAE9043693.1"/>
    </source>
</evidence>
<dbReference type="Proteomes" id="UP000434957">
    <property type="component" value="Unassembled WGS sequence"/>
</dbReference>
<dbReference type="Proteomes" id="UP000429607">
    <property type="component" value="Unassembled WGS sequence"/>
</dbReference>
<dbReference type="EMBL" id="QXFU01000265">
    <property type="protein sequence ID" value="KAE9038460.1"/>
    <property type="molecule type" value="Genomic_DNA"/>
</dbReference>
<name>A0A6A3NJI7_9STRA</name>
<evidence type="ECO:0000313" key="6">
    <source>
        <dbReference type="Proteomes" id="UP000435112"/>
    </source>
</evidence>
<reference evidence="4 6" key="1">
    <citation type="submission" date="2018-09" db="EMBL/GenBank/DDBJ databases">
        <title>Genomic investigation of the strawberry pathogen Phytophthora fragariae indicates pathogenicity is determined by transcriptional variation in three key races.</title>
        <authorList>
            <person name="Adams T.M."/>
            <person name="Armitage A.D."/>
            <person name="Sobczyk M.K."/>
            <person name="Bates H.J."/>
            <person name="Dunwell J.M."/>
            <person name="Nellist C.F."/>
            <person name="Harrison R.J."/>
        </authorList>
    </citation>
    <scope>NUCLEOTIDE SEQUENCE [LARGE SCALE GENOMIC DNA]</scope>
    <source>
        <strain evidence="2 4">SCRP249</strain>
        <strain evidence="1 6">SCRP324</strain>
        <strain evidence="3 5">SCRP333</strain>
    </source>
</reference>
<accession>A0A6A3NJI7</accession>
<gene>
    <name evidence="2" type="ORF">PR001_g5682</name>
    <name evidence="1" type="ORF">PR002_g6010</name>
    <name evidence="3" type="ORF">PR003_g7993</name>
</gene>
<evidence type="ECO:0000313" key="3">
    <source>
        <dbReference type="EMBL" id="KAE9345337.1"/>
    </source>
</evidence>
<dbReference type="EMBL" id="QXFT01000388">
    <property type="protein sequence ID" value="KAE9345337.1"/>
    <property type="molecule type" value="Genomic_DNA"/>
</dbReference>
<dbReference type="OrthoDB" id="407509at2759"/>
<keyword evidence="5" id="KW-1185">Reference proteome</keyword>
<evidence type="ECO:0000313" key="4">
    <source>
        <dbReference type="Proteomes" id="UP000429607"/>
    </source>
</evidence>
<dbReference type="Proteomes" id="UP000435112">
    <property type="component" value="Unassembled WGS sequence"/>
</dbReference>